<dbReference type="InterPro" id="IPR037066">
    <property type="entry name" value="Plug_dom_sf"/>
</dbReference>
<organism evidence="10 11">
    <name type="scientific">Bacteroides muris</name>
    <name type="common">ex Afrizal et al. 2022</name>
    <dbReference type="NCBI Taxonomy" id="2516960"/>
    <lineage>
        <taxon>Bacteria</taxon>
        <taxon>Pseudomonadati</taxon>
        <taxon>Bacteroidota</taxon>
        <taxon>Bacteroidia</taxon>
        <taxon>Bacteroidales</taxon>
        <taxon>Bacteroidaceae</taxon>
        <taxon>Bacteroides</taxon>
    </lineage>
</organism>
<keyword evidence="7 8" id="KW-0998">Cell outer membrane</keyword>
<dbReference type="SUPFAM" id="SSF56935">
    <property type="entry name" value="Porins"/>
    <property type="match status" value="1"/>
</dbReference>
<keyword evidence="6 8" id="KW-0472">Membrane</keyword>
<evidence type="ECO:0000256" key="4">
    <source>
        <dbReference type="ARBA" id="ARBA00022692"/>
    </source>
</evidence>
<dbReference type="Pfam" id="PF07715">
    <property type="entry name" value="Plug"/>
    <property type="match status" value="1"/>
</dbReference>
<dbReference type="AlphaFoldDB" id="A0A4S2AKJ7"/>
<dbReference type="Gene3D" id="2.60.40.1120">
    <property type="entry name" value="Carboxypeptidase-like, regulatory domain"/>
    <property type="match status" value="1"/>
</dbReference>
<protein>
    <submittedName>
        <fullName evidence="10">SusC/RagA family TonB-linked outer membrane protein</fullName>
    </submittedName>
</protein>
<dbReference type="GO" id="GO:0044718">
    <property type="term" value="P:siderophore transmembrane transport"/>
    <property type="evidence" value="ECO:0007669"/>
    <property type="project" value="TreeGrafter"/>
</dbReference>
<evidence type="ECO:0000256" key="3">
    <source>
        <dbReference type="ARBA" id="ARBA00022452"/>
    </source>
</evidence>
<dbReference type="PANTHER" id="PTHR30069">
    <property type="entry name" value="TONB-DEPENDENT OUTER MEMBRANE RECEPTOR"/>
    <property type="match status" value="1"/>
</dbReference>
<dbReference type="FunFam" id="2.170.130.10:FF:000008">
    <property type="entry name" value="SusC/RagA family TonB-linked outer membrane protein"/>
    <property type="match status" value="1"/>
</dbReference>
<dbReference type="GO" id="GO:0009279">
    <property type="term" value="C:cell outer membrane"/>
    <property type="evidence" value="ECO:0007669"/>
    <property type="project" value="UniProtKB-SubCell"/>
</dbReference>
<sequence length="1102" mass="122359">MKKKTTYGRIKRCFISIYLLVSVFLVAEGYCSPLYAADNRGTENEQRATAARTVKEVFGFIEQNSNFVFLYSKDVKSELEKKISMNISGKKTEEILKELSSATGLDFKINDRQITVARKASEPRPQAVNQEIKVTGQVFDDLGETVPGANVTLKGNSTVGTVTDLDGNFTLSVPQGSTLVVSFIGYALYEYVVKGTEKVVIKLAPDSQALDEVVVVGYGMQRKSSITGAIASVKSDKLKDVTTPSVANMLQGKVAGVVVTPTSGQPGAGVSIRVRGIGSIRGKQEPLWVIDGVVGDALADLNPNDIESISILKDGSATALYGSRGANGVVQVTTKRATTGTSQISASAKFSISQLQKGHLEMMNGAEYYDYLVTAYTNAGTLADQHSLQPYLKDRNFDWWDYATQNALTQNYNVAYKYGNDKIKSYISGDYYTEDGAIKGYDYDRFTLRSNTDYVVNNRLTLKAKLAVSYREIFDQQMPLNYTSYTPWDTPYDSQGNLKTGKEGRPTKEDAPIADPRDYWYSDGNYNNIYNNQLNWSKSRKNAMDIGFGFDYKLFDFLTFESNNKIGFSNSFGESYTDPKAIGQETLKGTIYNSTVNTRVIFANQMLRLLKTFADKHEINAYMFYEYNERRYYDNTGQASKMYQGNEILSGGASNPKVSGTKTEERDAAYLFNGNYSYDNKYLFQVMFRVDGSSRFGANKRWAPFWSIGGGWNMHEEEFIQKLGFINQLKPRISYGITGNQPGGAYEWVTKLSTTSEYGSNVALYSNYAGNPDLSWEETASLDFGLDIRLFDRVNIVFDAYSKKVKNLIYLKHLPAVTGYNRQTANNGKLENKGFEITVSPEIIKTKDWYWDMSFNLGYNKNKITQLPDGNEYTSQAVAVGYPYMNWYLPEWAGVDAMTGRPLWFVTNEETGEKTVTGTYSKANSVLLNASPTPKFNGAIGTSLSWKGLSLNANFVFSAGAKIYNGMRAGALDRDAGRPSQPPMKLADGWNRWEKPGDKATHPQLIAGGNNGADQASTRYLENGDFFKLKSLTLAYSLPKGWLKPLGLTSANISVGGENLFTITKYSGQDPEILFSSSYNGSAGSLGYPTVRRFTVGLNVNF</sequence>
<evidence type="ECO:0000256" key="1">
    <source>
        <dbReference type="ARBA" id="ARBA00004571"/>
    </source>
</evidence>
<evidence type="ECO:0000256" key="8">
    <source>
        <dbReference type="PROSITE-ProRule" id="PRU01360"/>
    </source>
</evidence>
<comment type="caution">
    <text evidence="10">The sequence shown here is derived from an EMBL/GenBank/DDBJ whole genome shotgun (WGS) entry which is preliminary data.</text>
</comment>
<dbReference type="InterPro" id="IPR008969">
    <property type="entry name" value="CarboxyPept-like_regulatory"/>
</dbReference>
<evidence type="ECO:0000256" key="7">
    <source>
        <dbReference type="ARBA" id="ARBA00023237"/>
    </source>
</evidence>
<dbReference type="SUPFAM" id="SSF49464">
    <property type="entry name" value="Carboxypeptidase regulatory domain-like"/>
    <property type="match status" value="1"/>
</dbReference>
<comment type="subcellular location">
    <subcellularLocation>
        <location evidence="1 8">Cell outer membrane</location>
        <topology evidence="1 8">Multi-pass membrane protein</topology>
    </subcellularLocation>
</comment>
<dbReference type="NCBIfam" id="TIGR04056">
    <property type="entry name" value="OMP_RagA_SusC"/>
    <property type="match status" value="1"/>
</dbReference>
<evidence type="ECO:0000256" key="5">
    <source>
        <dbReference type="ARBA" id="ARBA00022729"/>
    </source>
</evidence>
<evidence type="ECO:0000259" key="9">
    <source>
        <dbReference type="Pfam" id="PF07715"/>
    </source>
</evidence>
<keyword evidence="5" id="KW-0732">Signal</keyword>
<dbReference type="PANTHER" id="PTHR30069:SF29">
    <property type="entry name" value="HEMOGLOBIN AND HEMOGLOBIN-HAPTOGLOBIN-BINDING PROTEIN 1-RELATED"/>
    <property type="match status" value="1"/>
</dbReference>
<dbReference type="InterPro" id="IPR023997">
    <property type="entry name" value="TonB-dep_OMP_SusC/RagA_CS"/>
</dbReference>
<keyword evidence="3 8" id="KW-1134">Transmembrane beta strand</keyword>
<feature type="domain" description="TonB-dependent receptor plug" evidence="9">
    <location>
        <begin position="223"/>
        <end position="329"/>
    </location>
</feature>
<dbReference type="EMBL" id="SRYZ01000042">
    <property type="protein sequence ID" value="TGY01629.1"/>
    <property type="molecule type" value="Genomic_DNA"/>
</dbReference>
<keyword evidence="2 8" id="KW-0813">Transport</keyword>
<dbReference type="Pfam" id="PF13715">
    <property type="entry name" value="CarbopepD_reg_2"/>
    <property type="match status" value="1"/>
</dbReference>
<reference evidence="10 11" key="1">
    <citation type="submission" date="2019-04" db="EMBL/GenBank/DDBJ databases">
        <title>Microbes associate with the intestines of laboratory mice.</title>
        <authorList>
            <person name="Navarre W."/>
            <person name="Wong E."/>
            <person name="Huang K."/>
            <person name="Tropini C."/>
            <person name="Ng K."/>
            <person name="Yu B."/>
        </authorList>
    </citation>
    <scope>NUCLEOTIDE SEQUENCE [LARGE SCALE GENOMIC DNA]</scope>
    <source>
        <strain evidence="10 11">NM69_E16B</strain>
    </source>
</reference>
<accession>A0A4S2AKJ7</accession>
<dbReference type="Proteomes" id="UP000310532">
    <property type="component" value="Unassembled WGS sequence"/>
</dbReference>
<keyword evidence="4 8" id="KW-0812">Transmembrane</keyword>
<dbReference type="GO" id="GO:0015344">
    <property type="term" value="F:siderophore uptake transmembrane transporter activity"/>
    <property type="evidence" value="ECO:0007669"/>
    <property type="project" value="TreeGrafter"/>
</dbReference>
<dbReference type="Gene3D" id="2.40.170.20">
    <property type="entry name" value="TonB-dependent receptor, beta-barrel domain"/>
    <property type="match status" value="1"/>
</dbReference>
<proteinExistence type="inferred from homology"/>
<evidence type="ECO:0000313" key="11">
    <source>
        <dbReference type="Proteomes" id="UP000310532"/>
    </source>
</evidence>
<dbReference type="PROSITE" id="PS52016">
    <property type="entry name" value="TONB_DEPENDENT_REC_3"/>
    <property type="match status" value="1"/>
</dbReference>
<keyword evidence="11" id="KW-1185">Reference proteome</keyword>
<dbReference type="NCBIfam" id="TIGR04057">
    <property type="entry name" value="SusC_RagA_signa"/>
    <property type="match status" value="1"/>
</dbReference>
<dbReference type="RefSeq" id="WP_136010949.1">
    <property type="nucleotide sequence ID" value="NZ_SRYZ01000042.1"/>
</dbReference>
<gene>
    <name evidence="10" type="ORF">E5355_14770</name>
</gene>
<dbReference type="InterPro" id="IPR036942">
    <property type="entry name" value="Beta-barrel_TonB_sf"/>
</dbReference>
<dbReference type="InterPro" id="IPR023996">
    <property type="entry name" value="TonB-dep_OMP_SusC/RagA"/>
</dbReference>
<dbReference type="InterPro" id="IPR039426">
    <property type="entry name" value="TonB-dep_rcpt-like"/>
</dbReference>
<evidence type="ECO:0000313" key="10">
    <source>
        <dbReference type="EMBL" id="TGY01629.1"/>
    </source>
</evidence>
<comment type="similarity">
    <text evidence="8">Belongs to the TonB-dependent receptor family.</text>
</comment>
<evidence type="ECO:0000256" key="6">
    <source>
        <dbReference type="ARBA" id="ARBA00023136"/>
    </source>
</evidence>
<name>A0A4S2AKJ7_9BACE</name>
<dbReference type="InterPro" id="IPR012910">
    <property type="entry name" value="Plug_dom"/>
</dbReference>
<dbReference type="Gene3D" id="2.170.130.10">
    <property type="entry name" value="TonB-dependent receptor, plug domain"/>
    <property type="match status" value="1"/>
</dbReference>
<evidence type="ECO:0000256" key="2">
    <source>
        <dbReference type="ARBA" id="ARBA00022448"/>
    </source>
</evidence>